<reference evidence="14 15" key="1">
    <citation type="journal article" date="2012" name="Eukaryot. Cell">
        <title>Draft genome sequence of CBS 2479, the standard type strain of Trichosporon asahii.</title>
        <authorList>
            <person name="Yang R.Y."/>
            <person name="Li H.T."/>
            <person name="Zhu H."/>
            <person name="Zhou G.P."/>
            <person name="Wang M."/>
            <person name="Wang L."/>
        </authorList>
    </citation>
    <scope>NUCLEOTIDE SEQUENCE [LARGE SCALE GENOMIC DNA]</scope>
    <source>
        <strain evidence="15">ATCC 90039 / CBS 2479 / JCM 2466 / KCTC 7840 / NCYC 2677 / UAMH 7654</strain>
    </source>
</reference>
<evidence type="ECO:0000256" key="5">
    <source>
        <dbReference type="ARBA" id="ARBA00022741"/>
    </source>
</evidence>
<feature type="transmembrane region" description="Helical" evidence="12">
    <location>
        <begin position="1284"/>
        <end position="1304"/>
    </location>
</feature>
<dbReference type="InterPro" id="IPR029481">
    <property type="entry name" value="ABC_trans_N"/>
</dbReference>
<dbReference type="Pfam" id="PF19055">
    <property type="entry name" value="ABC2_membrane_7"/>
    <property type="match status" value="1"/>
</dbReference>
<dbReference type="SMART" id="SM00382">
    <property type="entry name" value="AAA"/>
    <property type="match status" value="2"/>
</dbReference>
<sequence>MVSTDPAMEAGLAEGGAAEYLDRDYRIAEDEILSESGNTTPDGQDTGVPEYDAHAEKITRGPEVYHDASGVPQSSVSVLGPLNDSGRRVSVSRGKQEFAALERKYSTLSQQSSDHGLQRTVTGRSIASVRSAFGAKPQRTTTRQSAVTDGTANASGDAEKGQAGEDDFNLADELRAGRRKQDDSLIHHKNVGVVWEDLEVVGAGGMKMHIRNFSNAIMEQFMMPVIKVMGLVGYNPFAPKPKTILFPSSGVLKPGEMCLVLGRPGAGCSTFLKAIANQREGFLEVNGDVEYAGIPAKEMHKKYGGETLYNQEDDDHLPTLTVAQTIRFALELKTPKKKIDGVTNKQYREDLLNLLLTMFNMKHTANTIVGNAFVRGVSGGERKRVSVMEQMCSNCALSSWDNSTRGLDASTALDYAKSLRLLTDIMNQTTFVSLYQAGEGIYQQFDKVLLLDEGHVVYFGPAKIARQYMVGLGYADLPRQTTADYLSGCTDPNERRFQDGRSAENVPSTPQAMEEAYRNSDVYRMMIAEKDEYKTKMQQDERDREEFRNAVRDAKHRGVGKNSPYTVSLLSQILALTKRQTILKFQDKFGIYTGYATSIIIALIVGSVYFRLPTSASGAFTRGGLIFLGLLFNALTSFSELPGQMQGRPILFRQVGYRFYRPAAYAVGAVAADVPFNASNIFFFVIILYFMGGLYSSGGAFWMFYLFVFTTFMVMAGFFRTIGVATSDYNVAARLASVLISFMVTYTGYMIPMAKMKRWLFWICYINPLFYGYEALFANEFSRITLDCDAAYIIPTNIPQAGITKYPDGVGPNQMCSLPGSHPGSGVVTGTDYMHAAFQYSKSHIWRNYGVLIGWFCFYMFLQAFFMETLKMGASHMAIVVFKKENKELKKLNARLAERKEAFRAGKLEQDLGNLAMKPVPFTWSGLNYTVPVKGGHRQLLNDVYGYVKPGTLTALMGASGAGKTTLLDVLAARKNIGVIDGDILMGGKPIDVSFARGCAYAEQLDVHEWTATVREALRFSAYLRQHADVPKEEKDAYVEDIIELLELQDIADGMIGFPGYGLSVEARKRVTIGVELAAKPDLLLFLDEPTSGLDGQSAYNIVRFLKKLTQAGQKILCTIHQPNALLFQSFDRLLLLQRGGECVYFGDIGEDSKVLISYLERNGAKVPEDANPAEFMLEAIGAGSRKRIGGDWHEKWKNSPEFAETKEEIARLNADALANPLPDEGKPKEYATSFMTQLKVVGHRTNTALWRNADYQWTRLFAHIAIGMVTLLTFLRLDNSLESLQYRVFAIFFCTVLPALVLAQIEPQYIMSRMTFNREASSKMYSSTVFALTQLIAEMPYSVLCAVAFFLLLYYGVGFPTASSRAGYFFLMVLLTEVYAVTLGQAIAALSPSIIVAALFNPFLLVLFSVFCGVTAPPPTLPYFWRSWMWPLDPFTRIISGLVSTGLQDELVVCKESEFNLFPPPAGQTCAQWAGEFAQVMGAYINNPDATDQCQYCQYRVGQSFFENMEIYFKYRWRDFGIFLCYIAFNVIVLLLAARFLSYRKR</sequence>
<organism evidence="14 15">
    <name type="scientific">Trichosporon asahii var. asahii (strain ATCC 90039 / CBS 2479 / JCM 2466 / KCTC 7840 / NBRC 103889/ NCYC 2677 / UAMH 7654)</name>
    <name type="common">Yeast</name>
    <dbReference type="NCBI Taxonomy" id="1186058"/>
    <lineage>
        <taxon>Eukaryota</taxon>
        <taxon>Fungi</taxon>
        <taxon>Dikarya</taxon>
        <taxon>Basidiomycota</taxon>
        <taxon>Agaricomycotina</taxon>
        <taxon>Tremellomycetes</taxon>
        <taxon>Trichosporonales</taxon>
        <taxon>Trichosporonaceae</taxon>
        <taxon>Trichosporon</taxon>
    </lineage>
</organism>
<evidence type="ECO:0000256" key="7">
    <source>
        <dbReference type="ARBA" id="ARBA00022989"/>
    </source>
</evidence>
<evidence type="ECO:0000256" key="10">
    <source>
        <dbReference type="SAM" id="Coils"/>
    </source>
</evidence>
<evidence type="ECO:0000256" key="3">
    <source>
        <dbReference type="ARBA" id="ARBA00022448"/>
    </source>
</evidence>
<dbReference type="Pfam" id="PF14510">
    <property type="entry name" value="ABC_trans_N"/>
    <property type="match status" value="1"/>
</dbReference>
<accession>J4UEY4</accession>
<evidence type="ECO:0000313" key="14">
    <source>
        <dbReference type="EMBL" id="EJT49875.1"/>
    </source>
</evidence>
<keyword evidence="7 12" id="KW-1133">Transmembrane helix</keyword>
<feature type="domain" description="ABC transporter" evidence="13">
    <location>
        <begin position="915"/>
        <end position="1165"/>
    </location>
</feature>
<dbReference type="InterPro" id="IPR034001">
    <property type="entry name" value="ABCG_PDR_1"/>
</dbReference>
<feature type="coiled-coil region" evidence="10">
    <location>
        <begin position="530"/>
        <end position="557"/>
    </location>
</feature>
<dbReference type="PROSITE" id="PS50893">
    <property type="entry name" value="ABC_TRANSPORTER_2"/>
    <property type="match status" value="2"/>
</dbReference>
<dbReference type="VEuPathDB" id="FungiDB:A1Q1_01027"/>
<feature type="compositionally biased region" description="Basic and acidic residues" evidence="11">
    <location>
        <begin position="492"/>
        <end position="502"/>
    </location>
</feature>
<evidence type="ECO:0000256" key="2">
    <source>
        <dbReference type="ARBA" id="ARBA00006012"/>
    </source>
</evidence>
<dbReference type="FunFam" id="3.40.50.300:FF:000054">
    <property type="entry name" value="ABC multidrug transporter atrF"/>
    <property type="match status" value="1"/>
</dbReference>
<dbReference type="OrthoDB" id="245989at2759"/>
<feature type="transmembrane region" description="Helical" evidence="12">
    <location>
        <begin position="663"/>
        <end position="690"/>
    </location>
</feature>
<dbReference type="GO" id="GO:0005524">
    <property type="term" value="F:ATP binding"/>
    <property type="evidence" value="ECO:0007669"/>
    <property type="project" value="UniProtKB-KW"/>
</dbReference>
<protein>
    <submittedName>
        <fullName evidence="14">ATP-binding cassette (ABC) transporter, Pdr11p</fullName>
    </submittedName>
</protein>
<dbReference type="InterPro" id="IPR034003">
    <property type="entry name" value="ABCG_PDR_2"/>
</dbReference>
<feature type="transmembrane region" description="Helical" evidence="12">
    <location>
        <begin position="589"/>
        <end position="612"/>
    </location>
</feature>
<evidence type="ECO:0000313" key="15">
    <source>
        <dbReference type="Proteomes" id="UP000002748"/>
    </source>
</evidence>
<dbReference type="KEGG" id="tasa:A1Q1_01027"/>
<dbReference type="RefSeq" id="XP_014181125.1">
    <property type="nucleotide sequence ID" value="XM_014325650.1"/>
</dbReference>
<feature type="transmembrane region" description="Helical" evidence="12">
    <location>
        <begin position="759"/>
        <end position="777"/>
    </location>
</feature>
<dbReference type="Pfam" id="PF06422">
    <property type="entry name" value="PDR_CDR"/>
    <property type="match status" value="1"/>
</dbReference>
<dbReference type="CDD" id="cd03233">
    <property type="entry name" value="ABCG_PDR_domain1"/>
    <property type="match status" value="1"/>
</dbReference>
<dbReference type="InterPro" id="IPR027417">
    <property type="entry name" value="P-loop_NTPase"/>
</dbReference>
<feature type="region of interest" description="Disordered" evidence="11">
    <location>
        <begin position="492"/>
        <end position="512"/>
    </location>
</feature>
<keyword evidence="4 12" id="KW-0812">Transmembrane</keyword>
<feature type="transmembrane region" description="Helical" evidence="12">
    <location>
        <begin position="849"/>
        <end position="867"/>
    </location>
</feature>
<comment type="subcellular location">
    <subcellularLocation>
        <location evidence="1">Membrane</location>
        <topology evidence="1">Multi-pass membrane protein</topology>
    </subcellularLocation>
</comment>
<dbReference type="Pfam" id="PF00005">
    <property type="entry name" value="ABC_tran"/>
    <property type="match status" value="2"/>
</dbReference>
<keyword evidence="10" id="KW-0175">Coiled coil</keyword>
<dbReference type="PANTHER" id="PTHR19241">
    <property type="entry name" value="ATP-BINDING CASSETTE TRANSPORTER"/>
    <property type="match status" value="1"/>
</dbReference>
<feature type="transmembrane region" description="Helical" evidence="12">
    <location>
        <begin position="731"/>
        <end position="752"/>
    </location>
</feature>
<dbReference type="GeneID" id="25984541"/>
<evidence type="ECO:0000256" key="4">
    <source>
        <dbReference type="ARBA" id="ARBA00022692"/>
    </source>
</evidence>
<dbReference type="EMBL" id="ALBS01000145">
    <property type="protein sequence ID" value="EJT49875.1"/>
    <property type="molecule type" value="Genomic_DNA"/>
</dbReference>
<dbReference type="InterPro" id="IPR003593">
    <property type="entry name" value="AAA+_ATPase"/>
</dbReference>
<feature type="transmembrane region" description="Helical" evidence="12">
    <location>
        <begin position="1368"/>
        <end position="1388"/>
    </location>
</feature>
<keyword evidence="8 12" id="KW-0472">Membrane</keyword>
<keyword evidence="3" id="KW-0813">Transport</keyword>
<evidence type="ECO:0000259" key="13">
    <source>
        <dbReference type="PROSITE" id="PS50893"/>
    </source>
</evidence>
<evidence type="ECO:0000256" key="12">
    <source>
        <dbReference type="SAM" id="Phobius"/>
    </source>
</evidence>
<comment type="similarity">
    <text evidence="2">Belongs to the ABC transporter superfamily. ABCG family. PDR (TC 3.A.1.205) subfamily.</text>
</comment>
<dbReference type="GO" id="GO:0016020">
    <property type="term" value="C:membrane"/>
    <property type="evidence" value="ECO:0007669"/>
    <property type="project" value="UniProtKB-SubCell"/>
</dbReference>
<dbReference type="SUPFAM" id="SSF52540">
    <property type="entry name" value="P-loop containing nucleoside triphosphate hydrolases"/>
    <property type="match status" value="2"/>
</dbReference>
<dbReference type="InterPro" id="IPR003439">
    <property type="entry name" value="ABC_transporter-like_ATP-bd"/>
</dbReference>
<evidence type="ECO:0000256" key="8">
    <source>
        <dbReference type="ARBA" id="ARBA00023136"/>
    </source>
</evidence>
<dbReference type="GO" id="GO:0016887">
    <property type="term" value="F:ATP hydrolysis activity"/>
    <property type="evidence" value="ECO:0007669"/>
    <property type="project" value="InterPro"/>
</dbReference>
<keyword evidence="5" id="KW-0547">Nucleotide-binding</keyword>
<evidence type="ECO:0000256" key="6">
    <source>
        <dbReference type="ARBA" id="ARBA00022840"/>
    </source>
</evidence>
<dbReference type="CDD" id="cd03232">
    <property type="entry name" value="ABCG_PDR_domain2"/>
    <property type="match status" value="1"/>
</dbReference>
<evidence type="ECO:0000256" key="11">
    <source>
        <dbReference type="SAM" id="MobiDB-lite"/>
    </source>
</evidence>
<dbReference type="Gene3D" id="3.40.50.300">
    <property type="entry name" value="P-loop containing nucleotide triphosphate hydrolases"/>
    <property type="match status" value="2"/>
</dbReference>
<feature type="transmembrane region" description="Helical" evidence="12">
    <location>
        <begin position="1521"/>
        <end position="1542"/>
    </location>
</feature>
<feature type="transmembrane region" description="Helical" evidence="12">
    <location>
        <begin position="702"/>
        <end position="719"/>
    </location>
</feature>
<gene>
    <name evidence="14" type="ORF">A1Q1_01027</name>
</gene>
<dbReference type="Proteomes" id="UP000002748">
    <property type="component" value="Unassembled WGS sequence"/>
</dbReference>
<dbReference type="HOGENOM" id="CLU_000604_35_0_1"/>
<evidence type="ECO:0000256" key="9">
    <source>
        <dbReference type="ARBA" id="ARBA00051750"/>
    </source>
</evidence>
<feature type="transmembrane region" description="Helical" evidence="12">
    <location>
        <begin position="1325"/>
        <end position="1356"/>
    </location>
</feature>
<name>J4UEY4_TRIAS</name>
<keyword evidence="6 14" id="KW-0067">ATP-binding</keyword>
<dbReference type="InterPro" id="IPR013525">
    <property type="entry name" value="ABC2_TM"/>
</dbReference>
<feature type="transmembrane region" description="Helical" evidence="12">
    <location>
        <begin position="1395"/>
        <end position="1417"/>
    </location>
</feature>
<feature type="compositionally biased region" description="Polar residues" evidence="11">
    <location>
        <begin position="138"/>
        <end position="154"/>
    </location>
</feature>
<evidence type="ECO:0000256" key="1">
    <source>
        <dbReference type="ARBA" id="ARBA00004141"/>
    </source>
</evidence>
<feature type="transmembrane region" description="Helical" evidence="12">
    <location>
        <begin position="1261"/>
        <end position="1278"/>
    </location>
</feature>
<dbReference type="Pfam" id="PF01061">
    <property type="entry name" value="ABC2_membrane"/>
    <property type="match status" value="2"/>
</dbReference>
<feature type="region of interest" description="Disordered" evidence="11">
    <location>
        <begin position="134"/>
        <end position="166"/>
    </location>
</feature>
<proteinExistence type="inferred from homology"/>
<feature type="domain" description="ABC transporter" evidence="13">
    <location>
        <begin position="226"/>
        <end position="478"/>
    </location>
</feature>
<dbReference type="InterPro" id="IPR043926">
    <property type="entry name" value="ABCG_dom"/>
</dbReference>
<comment type="catalytic activity">
    <reaction evidence="9">
        <text>itraconazole(in) + ATP + H2O = itraconazole(out) + ADP + phosphate + H(+)</text>
        <dbReference type="Rhea" id="RHEA:33503"/>
        <dbReference type="ChEBI" id="CHEBI:6076"/>
        <dbReference type="ChEBI" id="CHEBI:15377"/>
        <dbReference type="ChEBI" id="CHEBI:15378"/>
        <dbReference type="ChEBI" id="CHEBI:30616"/>
        <dbReference type="ChEBI" id="CHEBI:43474"/>
        <dbReference type="ChEBI" id="CHEBI:456216"/>
    </reaction>
    <physiologicalReaction direction="left-to-right" evidence="9">
        <dbReference type="Rhea" id="RHEA:33504"/>
    </physiologicalReaction>
</comment>
<comment type="caution">
    <text evidence="14">The sequence shown here is derived from an EMBL/GenBank/DDBJ whole genome shotgun (WGS) entry which is preliminary data.</text>
</comment>
<dbReference type="GO" id="GO:0140359">
    <property type="term" value="F:ABC-type transporter activity"/>
    <property type="evidence" value="ECO:0007669"/>
    <property type="project" value="InterPro"/>
</dbReference>
<dbReference type="InterPro" id="IPR010929">
    <property type="entry name" value="PDR_CDR_ABC"/>
</dbReference>